<dbReference type="SUPFAM" id="SSF54373">
    <property type="entry name" value="FAD-linked reductases, C-terminal domain"/>
    <property type="match status" value="1"/>
</dbReference>
<dbReference type="PANTHER" id="PTHR47469:SF2">
    <property type="entry name" value="OS06G0597600 PROTEIN"/>
    <property type="match status" value="1"/>
</dbReference>
<proteinExistence type="predicted"/>
<dbReference type="Gene3D" id="3.50.50.60">
    <property type="entry name" value="FAD/NAD(P)-binding domain"/>
    <property type="match status" value="1"/>
</dbReference>
<dbReference type="Proteomes" id="UP001302126">
    <property type="component" value="Unassembled WGS sequence"/>
</dbReference>
<reference evidence="2" key="2">
    <citation type="submission" date="2023-05" db="EMBL/GenBank/DDBJ databases">
        <authorList>
            <consortium name="Lawrence Berkeley National Laboratory"/>
            <person name="Steindorff A."/>
            <person name="Hensen N."/>
            <person name="Bonometti L."/>
            <person name="Westerberg I."/>
            <person name="Brannstrom I.O."/>
            <person name="Guillou S."/>
            <person name="Cros-Aarteil S."/>
            <person name="Calhoun S."/>
            <person name="Haridas S."/>
            <person name="Kuo A."/>
            <person name="Mondo S."/>
            <person name="Pangilinan J."/>
            <person name="Riley R."/>
            <person name="Labutti K."/>
            <person name="Andreopoulos B."/>
            <person name="Lipzen A."/>
            <person name="Chen C."/>
            <person name="Yanf M."/>
            <person name="Daum C."/>
            <person name="Ng V."/>
            <person name="Clum A."/>
            <person name="Ohm R."/>
            <person name="Martin F."/>
            <person name="Silar P."/>
            <person name="Natvig D."/>
            <person name="Lalanne C."/>
            <person name="Gautier V."/>
            <person name="Ament-Velasquez S.L."/>
            <person name="Kruys A."/>
            <person name="Hutchinson M.I."/>
            <person name="Powell A.J."/>
            <person name="Barry K."/>
            <person name="Miller A.N."/>
            <person name="Grigoriev I.V."/>
            <person name="Debuchy R."/>
            <person name="Gladieux P."/>
            <person name="Thoren M.H."/>
            <person name="Johannesson H."/>
        </authorList>
    </citation>
    <scope>NUCLEOTIDE SEQUENCE</scope>
    <source>
        <strain evidence="2">PSN309</strain>
    </source>
</reference>
<feature type="domain" description="2,6-dihydroxypyridine 3-monooxygenase substrate binding" evidence="1">
    <location>
        <begin position="192"/>
        <end position="320"/>
    </location>
</feature>
<dbReference type="InterPro" id="IPR053212">
    <property type="entry name" value="DHP_3-monooxygenase"/>
</dbReference>
<name>A0AAN6WNV3_9PEZI</name>
<dbReference type="PANTHER" id="PTHR47469">
    <property type="entry name" value="MONOOXYGENASE-LIKE"/>
    <property type="match status" value="1"/>
</dbReference>
<organism evidence="2 3">
    <name type="scientific">Podospora australis</name>
    <dbReference type="NCBI Taxonomy" id="1536484"/>
    <lineage>
        <taxon>Eukaryota</taxon>
        <taxon>Fungi</taxon>
        <taxon>Dikarya</taxon>
        <taxon>Ascomycota</taxon>
        <taxon>Pezizomycotina</taxon>
        <taxon>Sordariomycetes</taxon>
        <taxon>Sordariomycetidae</taxon>
        <taxon>Sordariales</taxon>
        <taxon>Podosporaceae</taxon>
        <taxon>Podospora</taxon>
    </lineage>
</organism>
<comment type="caution">
    <text evidence="2">The sequence shown here is derived from an EMBL/GenBank/DDBJ whole genome shotgun (WGS) entry which is preliminary data.</text>
</comment>
<evidence type="ECO:0000313" key="3">
    <source>
        <dbReference type="Proteomes" id="UP001302126"/>
    </source>
</evidence>
<dbReference type="EMBL" id="MU864456">
    <property type="protein sequence ID" value="KAK4185261.1"/>
    <property type="molecule type" value="Genomic_DNA"/>
</dbReference>
<dbReference type="PRINTS" id="PR00420">
    <property type="entry name" value="RNGMNOXGNASE"/>
</dbReference>
<reference evidence="2" key="1">
    <citation type="journal article" date="2023" name="Mol. Phylogenet. Evol.">
        <title>Genome-scale phylogeny and comparative genomics of the fungal order Sordariales.</title>
        <authorList>
            <person name="Hensen N."/>
            <person name="Bonometti L."/>
            <person name="Westerberg I."/>
            <person name="Brannstrom I.O."/>
            <person name="Guillou S."/>
            <person name="Cros-Aarteil S."/>
            <person name="Calhoun S."/>
            <person name="Haridas S."/>
            <person name="Kuo A."/>
            <person name="Mondo S."/>
            <person name="Pangilinan J."/>
            <person name="Riley R."/>
            <person name="LaButti K."/>
            <person name="Andreopoulos B."/>
            <person name="Lipzen A."/>
            <person name="Chen C."/>
            <person name="Yan M."/>
            <person name="Daum C."/>
            <person name="Ng V."/>
            <person name="Clum A."/>
            <person name="Steindorff A."/>
            <person name="Ohm R.A."/>
            <person name="Martin F."/>
            <person name="Silar P."/>
            <person name="Natvig D.O."/>
            <person name="Lalanne C."/>
            <person name="Gautier V."/>
            <person name="Ament-Velasquez S.L."/>
            <person name="Kruys A."/>
            <person name="Hutchinson M.I."/>
            <person name="Powell A.J."/>
            <person name="Barry K."/>
            <person name="Miller A.N."/>
            <person name="Grigoriev I.V."/>
            <person name="Debuchy R."/>
            <person name="Gladieux P."/>
            <person name="Hiltunen Thoren M."/>
            <person name="Johannesson H."/>
        </authorList>
    </citation>
    <scope>NUCLEOTIDE SEQUENCE</scope>
    <source>
        <strain evidence="2">PSN309</strain>
    </source>
</reference>
<dbReference type="InterPro" id="IPR036188">
    <property type="entry name" value="FAD/NAD-bd_sf"/>
</dbReference>
<sequence length="422" mass="47016">MAVSTGRPRRVVIVGGSISGLFHGVYLKRHGSDVVILEQDPKTIRSSHNAGIAIGPAALEFLAKYDDTGVQSCIPGVRTRLAYRQNLYWKDTNITKHLTSWGLLYRILRANFDGLTSEAVPQPPKPRESDGKAEYRAGKRATGLWYHDGVVTVQFVGEDGKEDRITADLVLGADGLHSTVKTLLAQATAKEYSGYVSWRGTINESELSPKTAEYFANRTVLGFYERNYFVCYPIPPDSGSFAPGTRLINWVWYWNMDESYELDQVLTDIHGYKHSNTVPSGLINPEIWKKHLANTVPSLSPTFAELLLKTENPFVTKVNDAICERATYHDGHVILVGDALSTFRPHFALATEQAAKHCLALGKVWDGETTLEQWEKEAIIWATKIRLGSRTMGAGHVRGWGEFFGAAWESLVFMVRAQLGWA</sequence>
<accession>A0AAN6WNV3</accession>
<dbReference type="AlphaFoldDB" id="A0AAN6WNV3"/>
<gene>
    <name evidence="2" type="ORF">QBC35DRAFT_21179</name>
</gene>
<evidence type="ECO:0000313" key="2">
    <source>
        <dbReference type="EMBL" id="KAK4185261.1"/>
    </source>
</evidence>
<dbReference type="SUPFAM" id="SSF51905">
    <property type="entry name" value="FAD/NAD(P)-binding domain"/>
    <property type="match status" value="1"/>
</dbReference>
<dbReference type="Pfam" id="PF22607">
    <property type="entry name" value="FAD_binding-like"/>
    <property type="match status" value="1"/>
</dbReference>
<dbReference type="InterPro" id="IPR054707">
    <property type="entry name" value="DhpH_subs-bd"/>
</dbReference>
<keyword evidence="3" id="KW-1185">Reference proteome</keyword>
<evidence type="ECO:0000259" key="1">
    <source>
        <dbReference type="Pfam" id="PF22607"/>
    </source>
</evidence>
<protein>
    <recommendedName>
        <fullName evidence="1">2,6-dihydroxypyridine 3-monooxygenase substrate binding domain-containing protein</fullName>
    </recommendedName>
</protein>
<dbReference type="Gene3D" id="3.30.9.60">
    <property type="match status" value="1"/>
</dbReference>